<dbReference type="Proteomes" id="UP000694400">
    <property type="component" value="Chromosome Z"/>
</dbReference>
<dbReference type="EC" id="2.3.2.27" evidence="2"/>
<evidence type="ECO:0000256" key="12">
    <source>
        <dbReference type="ARBA" id="ARBA00076940"/>
    </source>
</evidence>
<evidence type="ECO:0000256" key="5">
    <source>
        <dbReference type="ARBA" id="ARBA00022771"/>
    </source>
</evidence>
<dbReference type="GO" id="GO:0000209">
    <property type="term" value="P:protein polyubiquitination"/>
    <property type="evidence" value="ECO:0007669"/>
    <property type="project" value="TreeGrafter"/>
</dbReference>
<name>A0A8B9SSQ8_ANAPL</name>
<dbReference type="PROSITE" id="PS50089">
    <property type="entry name" value="ZF_RING_2"/>
    <property type="match status" value="1"/>
</dbReference>
<comment type="catalytic activity">
    <reaction evidence="1">
        <text>S-ubiquitinyl-[E2 ubiquitin-conjugating enzyme]-L-cysteine + [acceptor protein]-L-lysine = [E2 ubiquitin-conjugating enzyme]-L-cysteine + N(6)-ubiquitinyl-[acceptor protein]-L-lysine.</text>
        <dbReference type="EC" id="2.3.2.27"/>
    </reaction>
</comment>
<feature type="region of interest" description="Disordered" evidence="17">
    <location>
        <begin position="983"/>
        <end position="1059"/>
    </location>
</feature>
<dbReference type="CDD" id="cd16574">
    <property type="entry name" value="RING-HC_Topors"/>
    <property type="match status" value="1"/>
</dbReference>
<dbReference type="GeneID" id="101804823"/>
<feature type="compositionally biased region" description="Basic and acidic residues" evidence="17">
    <location>
        <begin position="783"/>
        <end position="813"/>
    </location>
</feature>
<keyword evidence="6" id="KW-0833">Ubl conjugation pathway</keyword>
<dbReference type="PANTHER" id="PTHR46077:SF1">
    <property type="entry name" value="TOP1 BINDING ARGININE_SERINE RICH PROTEIN, E3 UBIQUITIN LIGASE"/>
    <property type="match status" value="1"/>
</dbReference>
<dbReference type="GO" id="GO:0008270">
    <property type="term" value="F:zinc ion binding"/>
    <property type="evidence" value="ECO:0007669"/>
    <property type="project" value="UniProtKB-KW"/>
</dbReference>
<organism evidence="19 20">
    <name type="scientific">Anas platyrhynchos</name>
    <name type="common">Mallard</name>
    <name type="synonym">Anas boschas</name>
    <dbReference type="NCBI Taxonomy" id="8839"/>
    <lineage>
        <taxon>Eukaryota</taxon>
        <taxon>Metazoa</taxon>
        <taxon>Chordata</taxon>
        <taxon>Craniata</taxon>
        <taxon>Vertebrata</taxon>
        <taxon>Euteleostomi</taxon>
        <taxon>Archelosauria</taxon>
        <taxon>Archosauria</taxon>
        <taxon>Dinosauria</taxon>
        <taxon>Saurischia</taxon>
        <taxon>Theropoda</taxon>
        <taxon>Coelurosauria</taxon>
        <taxon>Aves</taxon>
        <taxon>Neognathae</taxon>
        <taxon>Galloanserae</taxon>
        <taxon>Anseriformes</taxon>
        <taxon>Anatidae</taxon>
        <taxon>Anatinae</taxon>
        <taxon>Anas</taxon>
    </lineage>
</organism>
<feature type="domain" description="RING-type" evidence="18">
    <location>
        <begin position="115"/>
        <end position="154"/>
    </location>
</feature>
<dbReference type="GO" id="GO:0008630">
    <property type="term" value="P:intrinsic apoptotic signaling pathway in response to DNA damage"/>
    <property type="evidence" value="ECO:0007669"/>
    <property type="project" value="UniProtKB-ARBA"/>
</dbReference>
<evidence type="ECO:0000256" key="16">
    <source>
        <dbReference type="PROSITE-ProRule" id="PRU00175"/>
    </source>
</evidence>
<dbReference type="InterPro" id="IPR013083">
    <property type="entry name" value="Znf_RING/FYVE/PHD"/>
</dbReference>
<sequence length="1059" mass="121130">MSEPRRGLAERGLRRRPGREERRGRGGRGRERHRHRQRQRERERSRAGSGSGRCRARHKGKAAAELGRAGRQACSASFGFGEEFPDDDDEDSPPIPGASWQPQTMPSNTSPDAKCPICLDKFDNVAYLDRCLHRFCFHCIQEWSKSKAECPLCKQPFFSIFHTVRAEDDFEEYVVNPVESGSFASHDGRRFRYRTTLTRERRELPFLQSGSASRLTMSPPDNGILFEGLSSQPVQQRDEEIQQMLRRLASRRQASAEGRSMRQIQEEEMINFRRALYRTGMRVRSIQDGGRYRDISAEFFRRNPACLHRLVPWLRRELTVLFGGHGSLVNIVQHIIMSNLTMYDLESDAFADELRPFLLNRTEHFLHEFISFARCPFNLDAYDQHANYDCPAPSYDEGSHSDSTIITISPDEADAHGPNRSSSMTSIGQAPWDDETPGPSYSIAEDIRTTIVSPLVTSESSDEDSAARRILQQAQLQPNAYANDGDSSSDSCVIVGYVKPLAERTPEVVELSSDSEESIREERREDMTQQQPVQCRSWSDSEQSRSLSPRFPMYEETVGSYRSSLFPAAETTELNEEKNKGKAKRLPPQNLIWSPSLERDTTCSPFNHRWSRKTKPRSPQAFSQNSQDSHGHGSEREHYSKRHPRKRRSRSRDSGKHRNKRSRRRSRARARSGSRRSRSRSPRSRRGSPSRESTTSRELSRSRSLSRGRRRRRSRSRDRRSRSRDNGNYYLKDHYQGKHHWGYTLYSRKKGEEDSYGRNDPPSNAQCSTQSANPECRIQSFTERQDPHSQKGPHERHYYERCRSRSRSSDRSRSPPAGADRTKNEKPGGKRKYKTRHLERAAQGSTSQERENDHRRNFSTFNDFYGNEDSLSDNRASSETRHKKKKKRMRSPSVEIVYEGKTTDATKHMKKKKKKHKKKHRKHHAHSSPVLITIDTDSGKEPESTECDSNVTWTGTPSLNEQENESLSSLLGMTGCDDVYRASEETGEPAGNCNVPTRRDFDADISNADTEPQEAAGKSLVADASSSSTTHIVTVINHGQEAQATPSSQLSSPRTEYPE</sequence>
<feature type="compositionally biased region" description="Basic residues" evidence="17">
    <location>
        <begin position="639"/>
        <end position="650"/>
    </location>
</feature>
<dbReference type="InterPro" id="IPR058746">
    <property type="entry name" value="Znf_RING-type_Topors"/>
</dbReference>
<evidence type="ECO:0000256" key="15">
    <source>
        <dbReference type="ARBA" id="ARBA00082108"/>
    </source>
</evidence>
<dbReference type="Gene3D" id="3.30.40.10">
    <property type="entry name" value="Zinc/RING finger domain, C3HC4 (zinc finger)"/>
    <property type="match status" value="1"/>
</dbReference>
<feature type="compositionally biased region" description="Basic and acidic residues" evidence="17">
    <location>
        <begin position="629"/>
        <end position="638"/>
    </location>
</feature>
<feature type="compositionally biased region" description="Polar residues" evidence="17">
    <location>
        <begin position="1040"/>
        <end position="1059"/>
    </location>
</feature>
<evidence type="ECO:0000256" key="17">
    <source>
        <dbReference type="SAM" id="MobiDB-lite"/>
    </source>
</evidence>
<dbReference type="SMART" id="SM00184">
    <property type="entry name" value="RING"/>
    <property type="match status" value="1"/>
</dbReference>
<dbReference type="InterPro" id="IPR017907">
    <property type="entry name" value="Znf_RING_CS"/>
</dbReference>
<evidence type="ECO:0000259" key="18">
    <source>
        <dbReference type="PROSITE" id="PS50089"/>
    </source>
</evidence>
<dbReference type="Ensembl" id="ENSAPLT00020011384.1">
    <property type="protein sequence ID" value="ENSAPLP00020010566.1"/>
    <property type="gene ID" value="ENSAPLG00020007795.1"/>
</dbReference>
<evidence type="ECO:0000256" key="14">
    <source>
        <dbReference type="ARBA" id="ARBA00079184"/>
    </source>
</evidence>
<evidence type="ECO:0000256" key="4">
    <source>
        <dbReference type="ARBA" id="ARBA00022723"/>
    </source>
</evidence>
<evidence type="ECO:0000256" key="10">
    <source>
        <dbReference type="ARBA" id="ARBA00071236"/>
    </source>
</evidence>
<keyword evidence="9" id="KW-0804">Transcription</keyword>
<reference evidence="19" key="3">
    <citation type="submission" date="2025-09" db="UniProtKB">
        <authorList>
            <consortium name="Ensembl"/>
        </authorList>
    </citation>
    <scope>IDENTIFICATION</scope>
</reference>
<gene>
    <name evidence="19" type="primary">TOPORS</name>
</gene>
<feature type="compositionally biased region" description="Polar residues" evidence="17">
    <location>
        <begin position="947"/>
        <end position="957"/>
    </location>
</feature>
<dbReference type="SUPFAM" id="SSF57850">
    <property type="entry name" value="RING/U-box"/>
    <property type="match status" value="1"/>
</dbReference>
<accession>A0A8B9SSQ8</accession>
<evidence type="ECO:0000256" key="2">
    <source>
        <dbReference type="ARBA" id="ARBA00012483"/>
    </source>
</evidence>
<dbReference type="InterPro" id="IPR001841">
    <property type="entry name" value="Znf_RING"/>
</dbReference>
<dbReference type="CTD" id="10210"/>
<dbReference type="GO" id="GO:0006513">
    <property type="term" value="P:protein monoubiquitination"/>
    <property type="evidence" value="ECO:0007669"/>
    <property type="project" value="TreeGrafter"/>
</dbReference>
<feature type="region of interest" description="Disordered" evidence="17">
    <location>
        <begin position="506"/>
        <end position="549"/>
    </location>
</feature>
<feature type="compositionally biased region" description="Basic residues" evidence="17">
    <location>
        <begin position="657"/>
        <end position="688"/>
    </location>
</feature>
<evidence type="ECO:0000256" key="9">
    <source>
        <dbReference type="ARBA" id="ARBA00023163"/>
    </source>
</evidence>
<dbReference type="OrthoDB" id="21204at2759"/>
<keyword evidence="7" id="KW-0862">Zinc</keyword>
<keyword evidence="4" id="KW-0479">Metal-binding</keyword>
<dbReference type="PROSITE" id="PS00518">
    <property type="entry name" value="ZF_RING_1"/>
    <property type="match status" value="1"/>
</dbReference>
<dbReference type="InterPro" id="IPR058745">
    <property type="entry name" value="PWI_Topors"/>
</dbReference>
<dbReference type="Pfam" id="PF13639">
    <property type="entry name" value="zf-RING_2"/>
    <property type="match status" value="1"/>
</dbReference>
<keyword evidence="8" id="KW-0805">Transcription regulation</keyword>
<evidence type="ECO:0000256" key="7">
    <source>
        <dbReference type="ARBA" id="ARBA00022833"/>
    </source>
</evidence>
<feature type="compositionally biased region" description="Basic and acidic residues" evidence="17">
    <location>
        <begin position="1"/>
        <end position="24"/>
    </location>
</feature>
<dbReference type="KEGG" id="apla:101804823"/>
<dbReference type="RefSeq" id="XP_027302001.2">
    <property type="nucleotide sequence ID" value="XM_027446200.3"/>
</dbReference>
<feature type="compositionally biased region" description="Basic residues" evidence="17">
    <location>
        <begin position="25"/>
        <end position="39"/>
    </location>
</feature>
<evidence type="ECO:0000256" key="1">
    <source>
        <dbReference type="ARBA" id="ARBA00000900"/>
    </source>
</evidence>
<reference evidence="19" key="2">
    <citation type="submission" date="2025-08" db="UniProtKB">
        <authorList>
            <consortium name="Ensembl"/>
        </authorList>
    </citation>
    <scope>IDENTIFICATION</scope>
</reference>
<dbReference type="AlphaFoldDB" id="A0A8B9SSQ8"/>
<dbReference type="FunFam" id="3.30.40.10:FF:000136">
    <property type="entry name" value="E3 ubiquitin-protein ligase Topors"/>
    <property type="match status" value="1"/>
</dbReference>
<dbReference type="GO" id="GO:0032391">
    <property type="term" value="C:photoreceptor connecting cilium"/>
    <property type="evidence" value="ECO:0007669"/>
    <property type="project" value="UniProtKB-ARBA"/>
</dbReference>
<dbReference type="PANTHER" id="PTHR46077">
    <property type="entry name" value="E3 UBIQUITIN-PROTEIN LIGASE TOPORS"/>
    <property type="match status" value="1"/>
</dbReference>
<feature type="compositionally biased region" description="Basic residues" evidence="17">
    <location>
        <begin position="704"/>
        <end position="722"/>
    </location>
</feature>
<feature type="region of interest" description="Disordered" evidence="17">
    <location>
        <begin position="399"/>
        <end position="441"/>
    </location>
</feature>
<feature type="compositionally biased region" description="Acidic residues" evidence="17">
    <location>
        <begin position="83"/>
        <end position="92"/>
    </location>
</feature>
<evidence type="ECO:0000313" key="19">
    <source>
        <dbReference type="Ensembl" id="ENSAPLP00020010566.1"/>
    </source>
</evidence>
<feature type="region of interest" description="Disordered" evidence="17">
    <location>
        <begin position="572"/>
        <end position="732"/>
    </location>
</feature>
<feature type="region of interest" description="Disordered" evidence="17">
    <location>
        <begin position="82"/>
        <end position="108"/>
    </location>
</feature>
<dbReference type="GO" id="GO:0061630">
    <property type="term" value="F:ubiquitin protein ligase activity"/>
    <property type="evidence" value="ECO:0007669"/>
    <property type="project" value="UniProtKB-EC"/>
</dbReference>
<feature type="compositionally biased region" description="Basic residues" evidence="17">
    <location>
        <begin position="881"/>
        <end position="890"/>
    </location>
</feature>
<reference evidence="19" key="1">
    <citation type="submission" date="2019-08" db="EMBL/GenBank/DDBJ databases">
        <title>Three high-quality genomes provides insights into domestication of ducks.</title>
        <authorList>
            <person name="Hou Z.C."/>
            <person name="Zhu F."/>
            <person name="Yin Z.T."/>
            <person name="Zhang F."/>
        </authorList>
    </citation>
    <scope>NUCLEOTIDE SEQUENCE [LARGE SCALE GENOMIC DNA]</scope>
</reference>
<feature type="region of interest" description="Disordered" evidence="17">
    <location>
        <begin position="751"/>
        <end position="966"/>
    </location>
</feature>
<protein>
    <recommendedName>
        <fullName evidence="10">E3 ubiquitin-protein ligase Topors</fullName>
        <ecNumber evidence="2">2.3.2.27</ecNumber>
    </recommendedName>
    <alternativeName>
        <fullName evidence="11">RING-type E3 ubiquitin transferase Topors</fullName>
    </alternativeName>
    <alternativeName>
        <fullName evidence="13">SUMO1-protein E3 ligase Topors</fullName>
    </alternativeName>
    <alternativeName>
        <fullName evidence="12">Topoisomerase I-binding RING finger protein</fullName>
    </alternativeName>
    <alternativeName>
        <fullName evidence="14">Topoisomerase I-binding arginine/serine-rich protein</fullName>
    </alternativeName>
    <alternativeName>
        <fullName evidence="15">Tumor suppressor p53-binding protein 3</fullName>
    </alternativeName>
</protein>
<dbReference type="Pfam" id="PF26084">
    <property type="entry name" value="PWI_Topors"/>
    <property type="match status" value="1"/>
</dbReference>
<feature type="region of interest" description="Disordered" evidence="17">
    <location>
        <begin position="1"/>
        <end position="68"/>
    </location>
</feature>
<feature type="compositionally biased region" description="Polar residues" evidence="17">
    <location>
        <begin position="419"/>
        <end position="428"/>
    </location>
</feature>
<keyword evidence="3" id="KW-0808">Transferase</keyword>
<feature type="compositionally biased region" description="Polar residues" evidence="17">
    <location>
        <begin position="761"/>
        <end position="773"/>
    </location>
</feature>
<keyword evidence="5 16" id="KW-0863">Zinc-finger</keyword>
<evidence type="ECO:0000256" key="6">
    <source>
        <dbReference type="ARBA" id="ARBA00022786"/>
    </source>
</evidence>
<feature type="compositionally biased region" description="Basic and acidic residues" evidence="17">
    <location>
        <begin position="517"/>
        <end position="527"/>
    </location>
</feature>
<feature type="compositionally biased region" description="Basic residues" evidence="17">
    <location>
        <begin position="908"/>
        <end position="926"/>
    </location>
</feature>
<evidence type="ECO:0000313" key="20">
    <source>
        <dbReference type="Proteomes" id="UP000694400"/>
    </source>
</evidence>
<evidence type="ECO:0000256" key="13">
    <source>
        <dbReference type="ARBA" id="ARBA00079040"/>
    </source>
</evidence>
<proteinExistence type="predicted"/>
<evidence type="ECO:0000256" key="3">
    <source>
        <dbReference type="ARBA" id="ARBA00022679"/>
    </source>
</evidence>
<evidence type="ECO:0000256" key="8">
    <source>
        <dbReference type="ARBA" id="ARBA00023015"/>
    </source>
</evidence>
<evidence type="ECO:0000256" key="11">
    <source>
        <dbReference type="ARBA" id="ARBA00076856"/>
    </source>
</evidence>
<feature type="compositionally biased region" description="Polar residues" evidence="17">
    <location>
        <begin position="528"/>
        <end position="547"/>
    </location>
</feature>